<gene>
    <name evidence="1" type="ordered locus">MTR_2g105660</name>
</gene>
<protein>
    <submittedName>
        <fullName evidence="1 2">Uncharacterized protein</fullName>
    </submittedName>
</protein>
<sequence length="84" mass="9375">MSPLEHGNLIDLSSCKLWSHDDPYMRVLTLSVDFGLSLRLLSCICWSHGDPYVCGLTPSEFYKWAALSATTLPRCEENGVTVLI</sequence>
<dbReference type="EnsemblPlants" id="KEH39681">
    <property type="protein sequence ID" value="KEH39681"/>
    <property type="gene ID" value="MTR_2g105660"/>
</dbReference>
<reference evidence="1 3" key="2">
    <citation type="journal article" date="2014" name="BMC Genomics">
        <title>An improved genome release (version Mt4.0) for the model legume Medicago truncatula.</title>
        <authorList>
            <person name="Tang H."/>
            <person name="Krishnakumar V."/>
            <person name="Bidwell S."/>
            <person name="Rosen B."/>
            <person name="Chan A."/>
            <person name="Zhou S."/>
            <person name="Gentzbittel L."/>
            <person name="Childs K.L."/>
            <person name="Yandell M."/>
            <person name="Gundlach H."/>
            <person name="Mayer K.F."/>
            <person name="Schwartz D.C."/>
            <person name="Town C.D."/>
        </authorList>
    </citation>
    <scope>GENOME REANNOTATION</scope>
    <source>
        <strain evidence="1">A17</strain>
        <strain evidence="2 3">cv. Jemalong A17</strain>
    </source>
</reference>
<evidence type="ECO:0000313" key="1">
    <source>
        <dbReference type="EMBL" id="KEH39681.1"/>
    </source>
</evidence>
<dbReference type="Proteomes" id="UP000002051">
    <property type="component" value="Chromosome 2"/>
</dbReference>
<proteinExistence type="predicted"/>
<dbReference type="EMBL" id="CM001218">
    <property type="protein sequence ID" value="KEH39681.1"/>
    <property type="molecule type" value="Genomic_DNA"/>
</dbReference>
<keyword evidence="3" id="KW-1185">Reference proteome</keyword>
<dbReference type="AlphaFoldDB" id="A0A072VDK1"/>
<reference evidence="2" key="3">
    <citation type="submission" date="2015-04" db="UniProtKB">
        <authorList>
            <consortium name="EnsemblPlants"/>
        </authorList>
    </citation>
    <scope>IDENTIFICATION</scope>
    <source>
        <strain evidence="2">cv. Jemalong A17</strain>
    </source>
</reference>
<accession>A0A072VDK1</accession>
<name>A0A072VDK1_MEDTR</name>
<dbReference type="HOGENOM" id="CLU_2530872_0_0_1"/>
<reference evidence="1 3" key="1">
    <citation type="journal article" date="2011" name="Nature">
        <title>The Medicago genome provides insight into the evolution of rhizobial symbioses.</title>
        <authorList>
            <person name="Young N.D."/>
            <person name="Debelle F."/>
            <person name="Oldroyd G.E."/>
            <person name="Geurts R."/>
            <person name="Cannon S.B."/>
            <person name="Udvardi M.K."/>
            <person name="Benedito V.A."/>
            <person name="Mayer K.F."/>
            <person name="Gouzy J."/>
            <person name="Schoof H."/>
            <person name="Van de Peer Y."/>
            <person name="Proost S."/>
            <person name="Cook D.R."/>
            <person name="Meyers B.C."/>
            <person name="Spannagl M."/>
            <person name="Cheung F."/>
            <person name="De Mita S."/>
            <person name="Krishnakumar V."/>
            <person name="Gundlach H."/>
            <person name="Zhou S."/>
            <person name="Mudge J."/>
            <person name="Bharti A.K."/>
            <person name="Murray J.D."/>
            <person name="Naoumkina M.A."/>
            <person name="Rosen B."/>
            <person name="Silverstein K.A."/>
            <person name="Tang H."/>
            <person name="Rombauts S."/>
            <person name="Zhao P.X."/>
            <person name="Zhou P."/>
            <person name="Barbe V."/>
            <person name="Bardou P."/>
            <person name="Bechner M."/>
            <person name="Bellec A."/>
            <person name="Berger A."/>
            <person name="Berges H."/>
            <person name="Bidwell S."/>
            <person name="Bisseling T."/>
            <person name="Choisne N."/>
            <person name="Couloux A."/>
            <person name="Denny R."/>
            <person name="Deshpande S."/>
            <person name="Dai X."/>
            <person name="Doyle J.J."/>
            <person name="Dudez A.M."/>
            <person name="Farmer A.D."/>
            <person name="Fouteau S."/>
            <person name="Franken C."/>
            <person name="Gibelin C."/>
            <person name="Gish J."/>
            <person name="Goldstein S."/>
            <person name="Gonzalez A.J."/>
            <person name="Green P.J."/>
            <person name="Hallab A."/>
            <person name="Hartog M."/>
            <person name="Hua A."/>
            <person name="Humphray S.J."/>
            <person name="Jeong D.H."/>
            <person name="Jing Y."/>
            <person name="Jocker A."/>
            <person name="Kenton S.M."/>
            <person name="Kim D.J."/>
            <person name="Klee K."/>
            <person name="Lai H."/>
            <person name="Lang C."/>
            <person name="Lin S."/>
            <person name="Macmil S.L."/>
            <person name="Magdelenat G."/>
            <person name="Matthews L."/>
            <person name="McCorrison J."/>
            <person name="Monaghan E.L."/>
            <person name="Mun J.H."/>
            <person name="Najar F.Z."/>
            <person name="Nicholson C."/>
            <person name="Noirot C."/>
            <person name="O'Bleness M."/>
            <person name="Paule C.R."/>
            <person name="Poulain J."/>
            <person name="Prion F."/>
            <person name="Qin B."/>
            <person name="Qu C."/>
            <person name="Retzel E.F."/>
            <person name="Riddle C."/>
            <person name="Sallet E."/>
            <person name="Samain S."/>
            <person name="Samson N."/>
            <person name="Sanders I."/>
            <person name="Saurat O."/>
            <person name="Scarpelli C."/>
            <person name="Schiex T."/>
            <person name="Segurens B."/>
            <person name="Severin A.J."/>
            <person name="Sherrier D.J."/>
            <person name="Shi R."/>
            <person name="Sims S."/>
            <person name="Singer S.R."/>
            <person name="Sinharoy S."/>
            <person name="Sterck L."/>
            <person name="Viollet A."/>
            <person name="Wang B.B."/>
            <person name="Wang K."/>
            <person name="Wang M."/>
            <person name="Wang X."/>
            <person name="Warfsmann J."/>
            <person name="Weissenbach J."/>
            <person name="White D.D."/>
            <person name="White J.D."/>
            <person name="Wiley G.B."/>
            <person name="Wincker P."/>
            <person name="Xing Y."/>
            <person name="Yang L."/>
            <person name="Yao Z."/>
            <person name="Ying F."/>
            <person name="Zhai J."/>
            <person name="Zhou L."/>
            <person name="Zuber A."/>
            <person name="Denarie J."/>
            <person name="Dixon R.A."/>
            <person name="May G.D."/>
            <person name="Schwartz D.C."/>
            <person name="Rogers J."/>
            <person name="Quetier F."/>
            <person name="Town C.D."/>
            <person name="Roe B.A."/>
        </authorList>
    </citation>
    <scope>NUCLEOTIDE SEQUENCE [LARGE SCALE GENOMIC DNA]</scope>
    <source>
        <strain evidence="1">A17</strain>
        <strain evidence="2 3">cv. Jemalong A17</strain>
    </source>
</reference>
<evidence type="ECO:0000313" key="3">
    <source>
        <dbReference type="Proteomes" id="UP000002051"/>
    </source>
</evidence>
<organism evidence="1 3">
    <name type="scientific">Medicago truncatula</name>
    <name type="common">Barrel medic</name>
    <name type="synonym">Medicago tribuloides</name>
    <dbReference type="NCBI Taxonomy" id="3880"/>
    <lineage>
        <taxon>Eukaryota</taxon>
        <taxon>Viridiplantae</taxon>
        <taxon>Streptophyta</taxon>
        <taxon>Embryophyta</taxon>
        <taxon>Tracheophyta</taxon>
        <taxon>Spermatophyta</taxon>
        <taxon>Magnoliopsida</taxon>
        <taxon>eudicotyledons</taxon>
        <taxon>Gunneridae</taxon>
        <taxon>Pentapetalae</taxon>
        <taxon>rosids</taxon>
        <taxon>fabids</taxon>
        <taxon>Fabales</taxon>
        <taxon>Fabaceae</taxon>
        <taxon>Papilionoideae</taxon>
        <taxon>50 kb inversion clade</taxon>
        <taxon>NPAAA clade</taxon>
        <taxon>Hologalegina</taxon>
        <taxon>IRL clade</taxon>
        <taxon>Trifolieae</taxon>
        <taxon>Medicago</taxon>
    </lineage>
</organism>
<evidence type="ECO:0000313" key="2">
    <source>
        <dbReference type="EnsemblPlants" id="KEH39681"/>
    </source>
</evidence>